<feature type="transmembrane region" description="Helical" evidence="8">
    <location>
        <begin position="325"/>
        <end position="343"/>
    </location>
</feature>
<evidence type="ECO:0000256" key="5">
    <source>
        <dbReference type="ARBA" id="ARBA00022692"/>
    </source>
</evidence>
<dbReference type="Pfam" id="PF13231">
    <property type="entry name" value="PMT_2"/>
    <property type="match status" value="1"/>
</dbReference>
<dbReference type="PANTHER" id="PTHR33908:SF3">
    <property type="entry name" value="UNDECAPRENYL PHOSPHATE-ALPHA-4-AMINO-4-DEOXY-L-ARABINOSE ARABINOSYL TRANSFERASE"/>
    <property type="match status" value="1"/>
</dbReference>
<dbReference type="InterPro" id="IPR050297">
    <property type="entry name" value="LipidA_mod_glycosyltrf_83"/>
</dbReference>
<dbReference type="AlphaFoldDB" id="A0A080LWM2"/>
<evidence type="ECO:0000256" key="4">
    <source>
        <dbReference type="ARBA" id="ARBA00022679"/>
    </source>
</evidence>
<evidence type="ECO:0000313" key="10">
    <source>
        <dbReference type="EMBL" id="KFB72225.1"/>
    </source>
</evidence>
<evidence type="ECO:0000256" key="1">
    <source>
        <dbReference type="ARBA" id="ARBA00004651"/>
    </source>
</evidence>
<feature type="transmembrane region" description="Helical" evidence="8">
    <location>
        <begin position="355"/>
        <end position="379"/>
    </location>
</feature>
<protein>
    <submittedName>
        <fullName evidence="10">Undecaprenyl phosphate-alpha-4-amino-4-deoxy-L-arabinose arabinosyl transferase</fullName>
        <ecNumber evidence="10">2.4.2.43</ecNumber>
    </submittedName>
</protein>
<keyword evidence="6 8" id="KW-1133">Transmembrane helix</keyword>
<dbReference type="Proteomes" id="UP000020077">
    <property type="component" value="Unassembled WGS sequence"/>
</dbReference>
<feature type="transmembrane region" description="Helical" evidence="8">
    <location>
        <begin position="302"/>
        <end position="319"/>
    </location>
</feature>
<proteinExistence type="predicted"/>
<dbReference type="PANTHER" id="PTHR33908">
    <property type="entry name" value="MANNOSYLTRANSFERASE YKCB-RELATED"/>
    <property type="match status" value="1"/>
</dbReference>
<dbReference type="EMBL" id="JDVG02000420">
    <property type="protein sequence ID" value="KFB72225.1"/>
    <property type="molecule type" value="Genomic_DNA"/>
</dbReference>
<keyword evidence="3 10" id="KW-0328">Glycosyltransferase</keyword>
<evidence type="ECO:0000256" key="6">
    <source>
        <dbReference type="ARBA" id="ARBA00022989"/>
    </source>
</evidence>
<sequence>MSTSKRLSAFVDTRSTWLVMLTTAVWLAATAGIRPLMLPDEGRYVGVAWEMLTAADWLVPRLDGMPFFHKPPLFYWLTTLSLSLFGAHELPARAASLVAGLFAAVGLYRFVRRYRDSQLATLSIVILVTQPIFYAGSQFANLDMLVAGLITLTILAGADAVLRLEKKLPYRAVLAMSYAFAALGILAKGLIGIVLPGGVLLLWLLWRRAWRVLPAIFWLPGTLLLLLIALPWFFWMQHSYPGFFDYFVVYHHFRRFSETGFNNQMAFWFYIPVIFLATLPWSPWFARVFVQVDHGDAGRGGLRSLMVIWFLFIVVFFSLPSSKLLGYILPAMPPFAYLIAESFSHWLDRDRTRALRWYVGSLSLAAVTCVALVVGVALADKVSAKSLASTASSLLQPPDQVVLIDQYPYDLPFYLQARKPAWVVSDWQDPEIARRDNWRKELADAGEFDHASRQAVLLTPAEFAARLCSSAAGVLWIWGKPSAPEWLGWLQQQPVFAADQRHALWRLQPAALRKLCGEKPSND</sequence>
<feature type="domain" description="Glycosyltransferase RgtA/B/C/D-like" evidence="9">
    <location>
        <begin position="69"/>
        <end position="235"/>
    </location>
</feature>
<evidence type="ECO:0000259" key="9">
    <source>
        <dbReference type="Pfam" id="PF13231"/>
    </source>
</evidence>
<evidence type="ECO:0000256" key="7">
    <source>
        <dbReference type="ARBA" id="ARBA00023136"/>
    </source>
</evidence>
<gene>
    <name evidence="10" type="primary">arnT</name>
    <name evidence="10" type="ORF">AW09_002583</name>
</gene>
<comment type="caution">
    <text evidence="10">The sequence shown here is derived from an EMBL/GenBank/DDBJ whole genome shotgun (WGS) entry which is preliminary data.</text>
</comment>
<evidence type="ECO:0000256" key="3">
    <source>
        <dbReference type="ARBA" id="ARBA00022676"/>
    </source>
</evidence>
<dbReference type="InterPro" id="IPR038731">
    <property type="entry name" value="RgtA/B/C-like"/>
</dbReference>
<dbReference type="GO" id="GO:0010041">
    <property type="term" value="P:response to iron(III) ion"/>
    <property type="evidence" value="ECO:0007669"/>
    <property type="project" value="TreeGrafter"/>
</dbReference>
<feature type="transmembrane region" description="Helical" evidence="8">
    <location>
        <begin position="212"/>
        <end position="235"/>
    </location>
</feature>
<feature type="transmembrane region" description="Helical" evidence="8">
    <location>
        <begin position="267"/>
        <end position="290"/>
    </location>
</feature>
<name>A0A080LWM2_9PROT</name>
<keyword evidence="4 10" id="KW-0808">Transferase</keyword>
<accession>A0A080LWM2</accession>
<comment type="subcellular location">
    <subcellularLocation>
        <location evidence="1">Cell membrane</location>
        <topology evidence="1">Multi-pass membrane protein</topology>
    </subcellularLocation>
</comment>
<feature type="transmembrane region" description="Helical" evidence="8">
    <location>
        <begin position="94"/>
        <end position="111"/>
    </location>
</feature>
<evidence type="ECO:0000256" key="8">
    <source>
        <dbReference type="SAM" id="Phobius"/>
    </source>
</evidence>
<evidence type="ECO:0000313" key="11">
    <source>
        <dbReference type="Proteomes" id="UP000020077"/>
    </source>
</evidence>
<dbReference type="EC" id="2.4.2.43" evidence="10"/>
<evidence type="ECO:0000256" key="2">
    <source>
        <dbReference type="ARBA" id="ARBA00022475"/>
    </source>
</evidence>
<organism evidence="10 11">
    <name type="scientific">Candidatus Accumulibacter phosphatis</name>
    <dbReference type="NCBI Taxonomy" id="327160"/>
    <lineage>
        <taxon>Bacteria</taxon>
        <taxon>Pseudomonadati</taxon>
        <taxon>Pseudomonadota</taxon>
        <taxon>Betaproteobacteria</taxon>
        <taxon>Candidatus Accumulibacter</taxon>
    </lineage>
</organism>
<dbReference type="GO" id="GO:0009103">
    <property type="term" value="P:lipopolysaccharide biosynthetic process"/>
    <property type="evidence" value="ECO:0007669"/>
    <property type="project" value="UniProtKB-ARBA"/>
</dbReference>
<keyword evidence="2" id="KW-1003">Cell membrane</keyword>
<feature type="transmembrane region" description="Helical" evidence="8">
    <location>
        <begin position="178"/>
        <end position="205"/>
    </location>
</feature>
<keyword evidence="5 8" id="KW-0812">Transmembrane</keyword>
<dbReference type="GO" id="GO:0005886">
    <property type="term" value="C:plasma membrane"/>
    <property type="evidence" value="ECO:0007669"/>
    <property type="project" value="UniProtKB-SubCell"/>
</dbReference>
<reference evidence="10 11" key="1">
    <citation type="submission" date="2014-02" db="EMBL/GenBank/DDBJ databases">
        <title>Expanding our view of genomic diversity in Candidatus Accumulibacter clades.</title>
        <authorList>
            <person name="Skennerton C.T."/>
            <person name="Barr J.J."/>
            <person name="Slater F.R."/>
            <person name="Bond P.L."/>
            <person name="Tyson G.W."/>
        </authorList>
    </citation>
    <scope>NUCLEOTIDE SEQUENCE [LARGE SCALE GENOMIC DNA]</scope>
    <source>
        <strain evidence="11">BA-91</strain>
    </source>
</reference>
<dbReference type="GO" id="GO:0103015">
    <property type="term" value="F:4-amino-4-deoxy-L-arabinose transferase activity"/>
    <property type="evidence" value="ECO:0007669"/>
    <property type="project" value="UniProtKB-EC"/>
</dbReference>
<keyword evidence="7 8" id="KW-0472">Membrane</keyword>